<dbReference type="Proteomes" id="UP000276133">
    <property type="component" value="Unassembled WGS sequence"/>
</dbReference>
<feature type="region of interest" description="Disordered" evidence="1">
    <location>
        <begin position="19"/>
        <end position="64"/>
    </location>
</feature>
<dbReference type="EMBL" id="REGN01012476">
    <property type="protein sequence ID" value="RMZ95277.1"/>
    <property type="molecule type" value="Genomic_DNA"/>
</dbReference>
<feature type="non-terminal residue" evidence="2">
    <location>
        <position position="1"/>
    </location>
</feature>
<evidence type="ECO:0000256" key="1">
    <source>
        <dbReference type="SAM" id="MobiDB-lite"/>
    </source>
</evidence>
<sequence length="116" mass="13108">SKITRRDFIIKLVEELYETTKGSRNSQASSSNSQPTTPKTPATRKRLASVDLNVDSTPSKKMDTKKDKKNCQIRFCNQNKTNVTCISCKKYCCGTCCKEQKNIALCQKCFEDGKKL</sequence>
<gene>
    <name evidence="2" type="ORF">BpHYR1_002883</name>
</gene>
<organism evidence="2 3">
    <name type="scientific">Brachionus plicatilis</name>
    <name type="common">Marine rotifer</name>
    <name type="synonym">Brachionus muelleri</name>
    <dbReference type="NCBI Taxonomy" id="10195"/>
    <lineage>
        <taxon>Eukaryota</taxon>
        <taxon>Metazoa</taxon>
        <taxon>Spiralia</taxon>
        <taxon>Gnathifera</taxon>
        <taxon>Rotifera</taxon>
        <taxon>Eurotatoria</taxon>
        <taxon>Monogononta</taxon>
        <taxon>Pseudotrocha</taxon>
        <taxon>Ploima</taxon>
        <taxon>Brachionidae</taxon>
        <taxon>Brachionus</taxon>
    </lineage>
</organism>
<reference evidence="2 3" key="1">
    <citation type="journal article" date="2018" name="Sci. Rep.">
        <title>Genomic signatures of local adaptation to the degree of environmental predictability in rotifers.</title>
        <authorList>
            <person name="Franch-Gras L."/>
            <person name="Hahn C."/>
            <person name="Garcia-Roger E.M."/>
            <person name="Carmona M.J."/>
            <person name="Serra M."/>
            <person name="Gomez A."/>
        </authorList>
    </citation>
    <scope>NUCLEOTIDE SEQUENCE [LARGE SCALE GENOMIC DNA]</scope>
    <source>
        <strain evidence="2">HYR1</strain>
    </source>
</reference>
<comment type="caution">
    <text evidence="2">The sequence shown here is derived from an EMBL/GenBank/DDBJ whole genome shotgun (WGS) entry which is preliminary data.</text>
</comment>
<evidence type="ECO:0000313" key="3">
    <source>
        <dbReference type="Proteomes" id="UP000276133"/>
    </source>
</evidence>
<name>A0A3M7P964_BRAPC</name>
<protein>
    <submittedName>
        <fullName evidence="2">Uncharacterized protein</fullName>
    </submittedName>
</protein>
<feature type="compositionally biased region" description="Low complexity" evidence="1">
    <location>
        <begin position="23"/>
        <end position="41"/>
    </location>
</feature>
<proteinExistence type="predicted"/>
<keyword evidence="3" id="KW-1185">Reference proteome</keyword>
<dbReference type="AlphaFoldDB" id="A0A3M7P964"/>
<evidence type="ECO:0000313" key="2">
    <source>
        <dbReference type="EMBL" id="RMZ95277.1"/>
    </source>
</evidence>
<accession>A0A3M7P964</accession>